<feature type="domain" description="NodB homology" evidence="1">
    <location>
        <begin position="48"/>
        <end position="228"/>
    </location>
</feature>
<organism evidence="2 3">
    <name type="scientific">Edaphobacillus lindanitolerans</name>
    <dbReference type="NCBI Taxonomy" id="550447"/>
    <lineage>
        <taxon>Bacteria</taxon>
        <taxon>Bacillati</taxon>
        <taxon>Bacillota</taxon>
        <taxon>Bacilli</taxon>
        <taxon>Bacillales</taxon>
        <taxon>Bacillaceae</taxon>
        <taxon>Edaphobacillus</taxon>
    </lineage>
</organism>
<dbReference type="OrthoDB" id="9812065at2"/>
<dbReference type="RefSeq" id="WP_076759767.1">
    <property type="nucleotide sequence ID" value="NZ_FTPL01000004.1"/>
</dbReference>
<evidence type="ECO:0000313" key="2">
    <source>
        <dbReference type="EMBL" id="SIT90952.1"/>
    </source>
</evidence>
<dbReference type="CDD" id="cd10917">
    <property type="entry name" value="CE4_NodB_like_6s_7s"/>
    <property type="match status" value="1"/>
</dbReference>
<accession>A0A1U7PQ74</accession>
<dbReference type="SUPFAM" id="SSF88713">
    <property type="entry name" value="Glycoside hydrolase/deacetylase"/>
    <property type="match status" value="1"/>
</dbReference>
<sequence length="252" mass="28883">MKKLILPLSLFIALLGLFVGIKSSHADKGRQYYEQAGQILWEINTEEKVIALTFDDGPHRKYTAEILDILKDHQANATFFVVGAHVEQNPDLVLRMIDEGHEVANHTYTHNRNMETSELIAEIRKTHEAIQAITGEQPKLFRPVEGSYTDDQVEAVTKEGYKLVMWSWHLDTLDWKNPGVKKIVSTVTNGAREGNVVLFHDGGGNRQQTVEALKKILPEFEQKGYRFVTISELMEIKENNQQERQREFDIPK</sequence>
<dbReference type="Gene3D" id="3.20.20.370">
    <property type="entry name" value="Glycoside hydrolase/deacetylase"/>
    <property type="match status" value="1"/>
</dbReference>
<dbReference type="InterPro" id="IPR011330">
    <property type="entry name" value="Glyco_hydro/deAcase_b/a-brl"/>
</dbReference>
<dbReference type="InterPro" id="IPR050248">
    <property type="entry name" value="Polysacc_deacetylase_ArnD"/>
</dbReference>
<dbReference type="InterPro" id="IPR002509">
    <property type="entry name" value="NODB_dom"/>
</dbReference>
<dbReference type="STRING" id="550447.SAMN05428946_2553"/>
<protein>
    <submittedName>
        <fullName evidence="2">Polysaccharide deacetylase family sporulation protein PdaB</fullName>
    </submittedName>
</protein>
<dbReference type="PROSITE" id="PS51677">
    <property type="entry name" value="NODB"/>
    <property type="match status" value="1"/>
</dbReference>
<reference evidence="3" key="1">
    <citation type="submission" date="2017-01" db="EMBL/GenBank/DDBJ databases">
        <authorList>
            <person name="Varghese N."/>
            <person name="Submissions S."/>
        </authorList>
    </citation>
    <scope>NUCLEOTIDE SEQUENCE [LARGE SCALE GENOMIC DNA]</scope>
    <source>
        <strain evidence="3">MNA4</strain>
    </source>
</reference>
<dbReference type="AlphaFoldDB" id="A0A1U7PQ74"/>
<proteinExistence type="predicted"/>
<dbReference type="GO" id="GO:0005975">
    <property type="term" value="P:carbohydrate metabolic process"/>
    <property type="evidence" value="ECO:0007669"/>
    <property type="project" value="InterPro"/>
</dbReference>
<dbReference type="PANTHER" id="PTHR10587">
    <property type="entry name" value="GLYCOSYL TRANSFERASE-RELATED"/>
    <property type="match status" value="1"/>
</dbReference>
<dbReference type="EMBL" id="FTPL01000004">
    <property type="protein sequence ID" value="SIT90952.1"/>
    <property type="molecule type" value="Genomic_DNA"/>
</dbReference>
<name>A0A1U7PQ74_9BACI</name>
<dbReference type="Proteomes" id="UP000187550">
    <property type="component" value="Unassembled WGS sequence"/>
</dbReference>
<keyword evidence="3" id="KW-1185">Reference proteome</keyword>
<evidence type="ECO:0000313" key="3">
    <source>
        <dbReference type="Proteomes" id="UP000187550"/>
    </source>
</evidence>
<gene>
    <name evidence="2" type="ORF">SAMN05428946_2553</name>
</gene>
<dbReference type="GO" id="GO:0016810">
    <property type="term" value="F:hydrolase activity, acting on carbon-nitrogen (but not peptide) bonds"/>
    <property type="evidence" value="ECO:0007669"/>
    <property type="project" value="InterPro"/>
</dbReference>
<dbReference type="Pfam" id="PF01522">
    <property type="entry name" value="Polysacc_deac_1"/>
    <property type="match status" value="1"/>
</dbReference>
<evidence type="ECO:0000259" key="1">
    <source>
        <dbReference type="PROSITE" id="PS51677"/>
    </source>
</evidence>